<dbReference type="AlphaFoldDB" id="A0A1M6KWC1"/>
<feature type="transmembrane region" description="Helical" evidence="1">
    <location>
        <begin position="43"/>
        <end position="61"/>
    </location>
</feature>
<name>A0A1M6KWC1_9FIRM</name>
<keyword evidence="1" id="KW-1133">Transmembrane helix</keyword>
<sequence>MDFLRLLAFGYLLYGIVGLFGFQKIPEAHRDRPWTKSYTRWQAVSWILTALPLLVYSFYFSSGQCMVSFGKRIGLLLLLFVPTILFEVIRSRKFSRLLKGEKERKKAGEQ</sequence>
<evidence type="ECO:0008006" key="4">
    <source>
        <dbReference type="Google" id="ProtNLM"/>
    </source>
</evidence>
<dbReference type="RefSeq" id="WP_072848138.1">
    <property type="nucleotide sequence ID" value="NZ_FRAH01000004.1"/>
</dbReference>
<protein>
    <recommendedName>
        <fullName evidence="4">SdpI/YhfL protein family protein</fullName>
    </recommendedName>
</protein>
<keyword evidence="1" id="KW-0812">Transmembrane</keyword>
<proteinExistence type="predicted"/>
<reference evidence="2 3" key="1">
    <citation type="submission" date="2016-11" db="EMBL/GenBank/DDBJ databases">
        <authorList>
            <person name="Jaros S."/>
            <person name="Januszkiewicz K."/>
            <person name="Wedrychowicz H."/>
        </authorList>
    </citation>
    <scope>NUCLEOTIDE SEQUENCE [LARGE SCALE GENOMIC DNA]</scope>
    <source>
        <strain evidence="2 3">DSM 14214</strain>
    </source>
</reference>
<evidence type="ECO:0000313" key="2">
    <source>
        <dbReference type="EMBL" id="SHJ63213.1"/>
    </source>
</evidence>
<evidence type="ECO:0000313" key="3">
    <source>
        <dbReference type="Proteomes" id="UP000183975"/>
    </source>
</evidence>
<organism evidence="2 3">
    <name type="scientific">Anaerotignum lactatifermentans DSM 14214</name>
    <dbReference type="NCBI Taxonomy" id="1121323"/>
    <lineage>
        <taxon>Bacteria</taxon>
        <taxon>Bacillati</taxon>
        <taxon>Bacillota</taxon>
        <taxon>Clostridia</taxon>
        <taxon>Lachnospirales</taxon>
        <taxon>Anaerotignaceae</taxon>
        <taxon>Anaerotignum</taxon>
    </lineage>
</organism>
<keyword evidence="3" id="KW-1185">Reference proteome</keyword>
<accession>A0A1M6KWC1</accession>
<dbReference type="OrthoDB" id="9972353at2"/>
<dbReference type="EMBL" id="FRAH01000004">
    <property type="protein sequence ID" value="SHJ63213.1"/>
    <property type="molecule type" value="Genomic_DNA"/>
</dbReference>
<gene>
    <name evidence="2" type="ORF">SAMN02745138_00203</name>
</gene>
<keyword evidence="1" id="KW-0472">Membrane</keyword>
<evidence type="ECO:0000256" key="1">
    <source>
        <dbReference type="SAM" id="Phobius"/>
    </source>
</evidence>
<dbReference type="Proteomes" id="UP000183975">
    <property type="component" value="Unassembled WGS sequence"/>
</dbReference>
<feature type="transmembrane region" description="Helical" evidence="1">
    <location>
        <begin position="73"/>
        <end position="89"/>
    </location>
</feature>
<feature type="transmembrane region" description="Helical" evidence="1">
    <location>
        <begin position="6"/>
        <end position="22"/>
    </location>
</feature>